<feature type="region of interest" description="Disordered" evidence="4">
    <location>
        <begin position="273"/>
        <end position="295"/>
    </location>
</feature>
<sequence>MNILVTLNANYLGPLTTMLTSLFLNNPGERFTIYLMHSSIDDGALERLGTYIRRHGSELQIIRVGEGEFEDAPVLMHYTKEMYYRLLAHRFLPPEVDRILYLDPDILVLNAVRPLYETDLDGCLYAACYHDKFSVKEINRIRLMPYDIDYYYNSGVLLMNLELQREQVKEDIIYQFVEKNRSRLVMPDQDILNALYSKKIKPLDETLYNYDARFYLYYKLKTNGQCDMDYVINRTVILHFCGKKKPWSRSYSGKFHALYKHYERLTRRGLQAAELPQATAPEEAPPAPRISAASD</sequence>
<evidence type="ECO:0000256" key="1">
    <source>
        <dbReference type="ARBA" id="ARBA00022676"/>
    </source>
</evidence>
<dbReference type="Gene3D" id="3.90.550.10">
    <property type="entry name" value="Spore Coat Polysaccharide Biosynthesis Protein SpsA, Chain A"/>
    <property type="match status" value="1"/>
</dbReference>
<dbReference type="RefSeq" id="WP_213482997.1">
    <property type="nucleotide sequence ID" value="NZ_CAJRAY010000001.1"/>
</dbReference>
<evidence type="ECO:0000256" key="3">
    <source>
        <dbReference type="ARBA" id="ARBA00022723"/>
    </source>
</evidence>
<organism evidence="5 6">
    <name type="scientific">Thermobacillus xylanilyticus</name>
    <dbReference type="NCBI Taxonomy" id="76633"/>
    <lineage>
        <taxon>Bacteria</taxon>
        <taxon>Bacillati</taxon>
        <taxon>Bacillota</taxon>
        <taxon>Bacilli</taxon>
        <taxon>Bacillales</taxon>
        <taxon>Paenibacillaceae</taxon>
        <taxon>Thermobacillus</taxon>
    </lineage>
</organism>
<evidence type="ECO:0000313" key="5">
    <source>
        <dbReference type="EMBL" id="CAG5076193.1"/>
    </source>
</evidence>
<dbReference type="CDD" id="cd04194">
    <property type="entry name" value="GT8_A4GalT_like"/>
    <property type="match status" value="1"/>
</dbReference>
<dbReference type="GO" id="GO:0016757">
    <property type="term" value="F:glycosyltransferase activity"/>
    <property type="evidence" value="ECO:0007669"/>
    <property type="project" value="UniProtKB-KW"/>
</dbReference>
<protein>
    <submittedName>
        <fullName evidence="5">Lipopolysaccharide glycosyltransferase, Glycosyltransferase Family 8</fullName>
        <ecNumber evidence="5">2.4.1.-</ecNumber>
    </submittedName>
</protein>
<keyword evidence="3" id="KW-0479">Metal-binding</keyword>
<dbReference type="SUPFAM" id="SSF53448">
    <property type="entry name" value="Nucleotide-diphospho-sugar transferases"/>
    <property type="match status" value="1"/>
</dbReference>
<feature type="compositionally biased region" description="Low complexity" evidence="4">
    <location>
        <begin position="273"/>
        <end position="282"/>
    </location>
</feature>
<evidence type="ECO:0000313" key="6">
    <source>
        <dbReference type="Proteomes" id="UP000681526"/>
    </source>
</evidence>
<evidence type="ECO:0000256" key="4">
    <source>
        <dbReference type="SAM" id="MobiDB-lite"/>
    </source>
</evidence>
<keyword evidence="1 5" id="KW-0328">Glycosyltransferase</keyword>
<dbReference type="Pfam" id="PF01501">
    <property type="entry name" value="Glyco_transf_8"/>
    <property type="match status" value="1"/>
</dbReference>
<dbReference type="InterPro" id="IPR050748">
    <property type="entry name" value="Glycosyltrans_8_dom-fam"/>
</dbReference>
<proteinExistence type="predicted"/>
<dbReference type="EC" id="2.4.1.-" evidence="5"/>
<name>A0ABN7RI80_THEXY</name>
<evidence type="ECO:0000256" key="2">
    <source>
        <dbReference type="ARBA" id="ARBA00022679"/>
    </source>
</evidence>
<gene>
    <name evidence="5" type="primary">txxe 3795-gspA</name>
    <name evidence="5" type="ORF">TXXE_00235</name>
</gene>
<keyword evidence="2 5" id="KW-0808">Transferase</keyword>
<keyword evidence="6" id="KW-1185">Reference proteome</keyword>
<reference evidence="5 6" key="1">
    <citation type="submission" date="2021-04" db="EMBL/GenBank/DDBJ databases">
        <authorList>
            <person name="Rakotoarivonina H."/>
        </authorList>
    </citation>
    <scope>NUCLEOTIDE SEQUENCE [LARGE SCALE GENOMIC DNA]</scope>
    <source>
        <strain evidence="5 6">XE</strain>
    </source>
</reference>
<accession>A0ABN7RI80</accession>
<dbReference type="PANTHER" id="PTHR13778">
    <property type="entry name" value="GLYCOSYLTRANSFERASE 8 DOMAIN-CONTAINING PROTEIN"/>
    <property type="match status" value="1"/>
</dbReference>
<dbReference type="EMBL" id="CAJRAY010000001">
    <property type="protein sequence ID" value="CAG5076193.1"/>
    <property type="molecule type" value="Genomic_DNA"/>
</dbReference>
<dbReference type="PANTHER" id="PTHR13778:SF47">
    <property type="entry name" value="LIPOPOLYSACCHARIDE 1,3-GALACTOSYLTRANSFERASE"/>
    <property type="match status" value="1"/>
</dbReference>
<comment type="caution">
    <text evidence="5">The sequence shown here is derived from an EMBL/GenBank/DDBJ whole genome shotgun (WGS) entry which is preliminary data.</text>
</comment>
<dbReference type="InterPro" id="IPR029044">
    <property type="entry name" value="Nucleotide-diphossugar_trans"/>
</dbReference>
<dbReference type="Proteomes" id="UP000681526">
    <property type="component" value="Unassembled WGS sequence"/>
</dbReference>
<dbReference type="InterPro" id="IPR002495">
    <property type="entry name" value="Glyco_trans_8"/>
</dbReference>